<dbReference type="HOGENOM" id="CLU_2264600_0_0_1"/>
<evidence type="ECO:0000313" key="2">
    <source>
        <dbReference type="Proteomes" id="UP000054538"/>
    </source>
</evidence>
<dbReference type="AlphaFoldDB" id="A0A0D0DQN7"/>
<reference evidence="1 2" key="1">
    <citation type="submission" date="2014-04" db="EMBL/GenBank/DDBJ databases">
        <authorList>
            <consortium name="DOE Joint Genome Institute"/>
            <person name="Kuo A."/>
            <person name="Kohler A."/>
            <person name="Jargeat P."/>
            <person name="Nagy L.G."/>
            <person name="Floudas D."/>
            <person name="Copeland A."/>
            <person name="Barry K.W."/>
            <person name="Cichocki N."/>
            <person name="Veneault-Fourrey C."/>
            <person name="LaButti K."/>
            <person name="Lindquist E.A."/>
            <person name="Lipzen A."/>
            <person name="Lundell T."/>
            <person name="Morin E."/>
            <person name="Murat C."/>
            <person name="Sun H."/>
            <person name="Tunlid A."/>
            <person name="Henrissat B."/>
            <person name="Grigoriev I.V."/>
            <person name="Hibbett D.S."/>
            <person name="Martin F."/>
            <person name="Nordberg H.P."/>
            <person name="Cantor M.N."/>
            <person name="Hua S.X."/>
        </authorList>
    </citation>
    <scope>NUCLEOTIDE SEQUENCE [LARGE SCALE GENOMIC DNA]</scope>
    <source>
        <strain evidence="1 2">Ve08.2h10</strain>
    </source>
</reference>
<protein>
    <submittedName>
        <fullName evidence="1">Uncharacterized protein</fullName>
    </submittedName>
</protein>
<proteinExistence type="predicted"/>
<keyword evidence="2" id="KW-1185">Reference proteome</keyword>
<evidence type="ECO:0000313" key="1">
    <source>
        <dbReference type="EMBL" id="KIK81750.1"/>
    </source>
</evidence>
<gene>
    <name evidence="1" type="ORF">PAXRUDRAFT_15065</name>
</gene>
<dbReference type="InParanoid" id="A0A0D0DQN7"/>
<sequence length="103" mass="12044">MDSDEELDGDLDVADTRYSRHERIQQALHIIRSDRISFLDCISAILDPTEPDFLTYRTHFLADSSGKFPKMLDCIHENERGRVHLLRWIEPRAVELVCEKIMS</sequence>
<dbReference type="Proteomes" id="UP000054538">
    <property type="component" value="Unassembled WGS sequence"/>
</dbReference>
<dbReference type="EMBL" id="KN825736">
    <property type="protein sequence ID" value="KIK81750.1"/>
    <property type="molecule type" value="Genomic_DNA"/>
</dbReference>
<organism evidence="1 2">
    <name type="scientific">Paxillus rubicundulus Ve08.2h10</name>
    <dbReference type="NCBI Taxonomy" id="930991"/>
    <lineage>
        <taxon>Eukaryota</taxon>
        <taxon>Fungi</taxon>
        <taxon>Dikarya</taxon>
        <taxon>Basidiomycota</taxon>
        <taxon>Agaricomycotina</taxon>
        <taxon>Agaricomycetes</taxon>
        <taxon>Agaricomycetidae</taxon>
        <taxon>Boletales</taxon>
        <taxon>Paxilineae</taxon>
        <taxon>Paxillaceae</taxon>
        <taxon>Paxillus</taxon>
    </lineage>
</organism>
<accession>A0A0D0DQN7</accession>
<name>A0A0D0DQN7_9AGAM</name>
<reference evidence="2" key="2">
    <citation type="submission" date="2015-01" db="EMBL/GenBank/DDBJ databases">
        <title>Evolutionary Origins and Diversification of the Mycorrhizal Mutualists.</title>
        <authorList>
            <consortium name="DOE Joint Genome Institute"/>
            <consortium name="Mycorrhizal Genomics Consortium"/>
            <person name="Kohler A."/>
            <person name="Kuo A."/>
            <person name="Nagy L.G."/>
            <person name="Floudas D."/>
            <person name="Copeland A."/>
            <person name="Barry K.W."/>
            <person name="Cichocki N."/>
            <person name="Veneault-Fourrey C."/>
            <person name="LaButti K."/>
            <person name="Lindquist E.A."/>
            <person name="Lipzen A."/>
            <person name="Lundell T."/>
            <person name="Morin E."/>
            <person name="Murat C."/>
            <person name="Riley R."/>
            <person name="Ohm R."/>
            <person name="Sun H."/>
            <person name="Tunlid A."/>
            <person name="Henrissat B."/>
            <person name="Grigoriev I.V."/>
            <person name="Hibbett D.S."/>
            <person name="Martin F."/>
        </authorList>
    </citation>
    <scope>NUCLEOTIDE SEQUENCE [LARGE SCALE GENOMIC DNA]</scope>
    <source>
        <strain evidence="2">Ve08.2h10</strain>
    </source>
</reference>
<dbReference type="OrthoDB" id="2666300at2759"/>